<feature type="non-terminal residue" evidence="4">
    <location>
        <position position="716"/>
    </location>
</feature>
<dbReference type="EMBL" id="CAJNJA010060054">
    <property type="protein sequence ID" value="CAE7869448.1"/>
    <property type="molecule type" value="Genomic_DNA"/>
</dbReference>
<protein>
    <recommendedName>
        <fullName evidence="6">DNA (cytosine-5-)-methyltransferase</fullName>
    </recommendedName>
</protein>
<dbReference type="InterPro" id="IPR029063">
    <property type="entry name" value="SAM-dependent_MTases_sf"/>
</dbReference>
<evidence type="ECO:0008006" key="6">
    <source>
        <dbReference type="Google" id="ProtNLM"/>
    </source>
</evidence>
<feature type="region of interest" description="Disordered" evidence="3">
    <location>
        <begin position="130"/>
        <end position="180"/>
    </location>
</feature>
<dbReference type="Proteomes" id="UP000601435">
    <property type="component" value="Unassembled WGS sequence"/>
</dbReference>
<organism evidence="4 5">
    <name type="scientific">Symbiodinium necroappetens</name>
    <dbReference type="NCBI Taxonomy" id="1628268"/>
    <lineage>
        <taxon>Eukaryota</taxon>
        <taxon>Sar</taxon>
        <taxon>Alveolata</taxon>
        <taxon>Dinophyceae</taxon>
        <taxon>Suessiales</taxon>
        <taxon>Symbiodiniaceae</taxon>
        <taxon>Symbiodinium</taxon>
    </lineage>
</organism>
<dbReference type="OrthoDB" id="428819at2759"/>
<accession>A0A813AL43</accession>
<dbReference type="Pfam" id="PF00145">
    <property type="entry name" value="DNA_methylase"/>
    <property type="match status" value="1"/>
</dbReference>
<dbReference type="Gene3D" id="3.40.50.150">
    <property type="entry name" value="Vaccinia Virus protein VP39"/>
    <property type="match status" value="1"/>
</dbReference>
<proteinExistence type="predicted"/>
<keyword evidence="5" id="KW-1185">Reference proteome</keyword>
<keyword evidence="1" id="KW-0489">Methyltransferase</keyword>
<feature type="compositionally biased region" description="Basic and acidic residues" evidence="3">
    <location>
        <begin position="694"/>
        <end position="716"/>
    </location>
</feature>
<name>A0A813AL43_9DINO</name>
<dbReference type="GO" id="GO:0032259">
    <property type="term" value="P:methylation"/>
    <property type="evidence" value="ECO:0007669"/>
    <property type="project" value="UniProtKB-KW"/>
</dbReference>
<sequence length="716" mass="79199">TWTSADKLNKLAAVGRDSPAGSLQIVGGAVVAAEEKKSWESRHVMAVLDGLEAIRLAWVLTGLGAEEDVDAYISWGDKKVRARNVNIVALVQYWTSTATTLAMEMRQRRTFKEVTSGVMSDISAFLEAMAAPPPRPEPKGKTKPQPPNRRELDTATVDPPPPPPPKKFKGEKGKKGRPMGELVRPLLGRLLGGLVVGERRQPRLVVQFGRPWPMPEDRREASRPMAVALGQHVAGAAASEPDQPLAKRPRLSTNRPRDIILLSAFDGIGAAPYIVDRDFGRPRLAVSWEVDRACKALVQQAMPWVEHRGDLTRDSPKDVADLVLEADPNAEAMVLWCAAPPCQDFSRIAKGAGHQTERGRLFEDSVAFMDELRSVLRQHRFAFLYENVEMDAEAAKVSSDALGVSPVFVCPSDFGWVSRPRLWWLSVEWSRVVTDPADGSPLEWAKRGRWDRLRLTAALSAADSFELGGGLQFHSSVAQGRKLMPCATTPAHGRRAAKAALHQGAYASRRRRPLGGRGPPVRPLAVEAMLQEFRGVHHIPPPDVKEQLHHIPAGYTATAGAVWSRRGWDFSPPPTPALLGAGLDEDAHWAAATGGPPVSPEWRHDLVRIRAEVLRELQEMVDDAAEDTTAWLATLPPHVRATYETSDRPRPFQGPIFDRLLGDLGYPATDDLRQDVTEGFDMLGRVRAAPGWKPRSDERYARPKKLDRLRRENRQY</sequence>
<dbReference type="AlphaFoldDB" id="A0A813AL43"/>
<feature type="non-terminal residue" evidence="4">
    <location>
        <position position="1"/>
    </location>
</feature>
<evidence type="ECO:0000313" key="5">
    <source>
        <dbReference type="Proteomes" id="UP000601435"/>
    </source>
</evidence>
<dbReference type="InterPro" id="IPR001525">
    <property type="entry name" value="C5_MeTfrase"/>
</dbReference>
<evidence type="ECO:0000256" key="3">
    <source>
        <dbReference type="SAM" id="MobiDB-lite"/>
    </source>
</evidence>
<gene>
    <name evidence="4" type="ORF">SNEC2469_LOCUS28014</name>
</gene>
<feature type="region of interest" description="Disordered" evidence="3">
    <location>
        <begin position="690"/>
        <end position="716"/>
    </location>
</feature>
<keyword evidence="2" id="KW-0808">Transferase</keyword>
<reference evidence="4" key="1">
    <citation type="submission" date="2021-02" db="EMBL/GenBank/DDBJ databases">
        <authorList>
            <person name="Dougan E. K."/>
            <person name="Rhodes N."/>
            <person name="Thang M."/>
            <person name="Chan C."/>
        </authorList>
    </citation>
    <scope>NUCLEOTIDE SEQUENCE</scope>
</reference>
<dbReference type="GO" id="GO:0008168">
    <property type="term" value="F:methyltransferase activity"/>
    <property type="evidence" value="ECO:0007669"/>
    <property type="project" value="UniProtKB-KW"/>
</dbReference>
<dbReference type="SUPFAM" id="SSF53335">
    <property type="entry name" value="S-adenosyl-L-methionine-dependent methyltransferases"/>
    <property type="match status" value="1"/>
</dbReference>
<evidence type="ECO:0000256" key="2">
    <source>
        <dbReference type="ARBA" id="ARBA00022679"/>
    </source>
</evidence>
<evidence type="ECO:0000256" key="1">
    <source>
        <dbReference type="ARBA" id="ARBA00022603"/>
    </source>
</evidence>
<evidence type="ECO:0000313" key="4">
    <source>
        <dbReference type="EMBL" id="CAE7869448.1"/>
    </source>
</evidence>
<comment type="caution">
    <text evidence="4">The sequence shown here is derived from an EMBL/GenBank/DDBJ whole genome shotgun (WGS) entry which is preliminary data.</text>
</comment>